<keyword evidence="2" id="KW-0238">DNA-binding</keyword>
<evidence type="ECO:0000313" key="6">
    <source>
        <dbReference type="Proteomes" id="UP000266482"/>
    </source>
</evidence>
<keyword evidence="3" id="KW-0804">Transcription</keyword>
<dbReference type="InterPro" id="IPR018060">
    <property type="entry name" value="HTH_AraC"/>
</dbReference>
<evidence type="ECO:0000313" key="5">
    <source>
        <dbReference type="EMBL" id="RIX53748.1"/>
    </source>
</evidence>
<evidence type="ECO:0000256" key="1">
    <source>
        <dbReference type="ARBA" id="ARBA00023015"/>
    </source>
</evidence>
<dbReference type="AlphaFoldDB" id="A0A3A1UZ34"/>
<protein>
    <submittedName>
        <fullName evidence="5">AraC family transcriptional regulator</fullName>
    </submittedName>
</protein>
<organism evidence="5 6">
    <name type="scientific">Paenibacillus nanensis</name>
    <dbReference type="NCBI Taxonomy" id="393251"/>
    <lineage>
        <taxon>Bacteria</taxon>
        <taxon>Bacillati</taxon>
        <taxon>Bacillota</taxon>
        <taxon>Bacilli</taxon>
        <taxon>Bacillales</taxon>
        <taxon>Paenibacillaceae</taxon>
        <taxon>Paenibacillus</taxon>
    </lineage>
</organism>
<dbReference type="PROSITE" id="PS01124">
    <property type="entry name" value="HTH_ARAC_FAMILY_2"/>
    <property type="match status" value="1"/>
</dbReference>
<dbReference type="GO" id="GO:0003700">
    <property type="term" value="F:DNA-binding transcription factor activity"/>
    <property type="evidence" value="ECO:0007669"/>
    <property type="project" value="InterPro"/>
</dbReference>
<dbReference type="Gene3D" id="1.10.10.60">
    <property type="entry name" value="Homeodomain-like"/>
    <property type="match status" value="2"/>
</dbReference>
<dbReference type="Proteomes" id="UP000266482">
    <property type="component" value="Unassembled WGS sequence"/>
</dbReference>
<evidence type="ECO:0000256" key="2">
    <source>
        <dbReference type="ARBA" id="ARBA00023125"/>
    </source>
</evidence>
<dbReference type="EMBL" id="QXQA01000004">
    <property type="protein sequence ID" value="RIX53748.1"/>
    <property type="molecule type" value="Genomic_DNA"/>
</dbReference>
<sequence>MDQILTYIQENIFEPLPLAKLAGQAAYSPYHFTRLFKERMGISPLYYVSSLRLQKAKNMLLHTNLSVRDIGMEIGQQSLGTFTTRFTQRVGMTPAQFRQTAPEAPRYLQMLKELDNWRSPEPALMNHSAVRGTVRSDQPFQGVVLIGLFPKPIPEGMPIYGTLIGSLGPFEIPNVKPGIYYLMATTISWSTGAIDMLLPQGTLRTRSHAAIVVHSSTELPHLDVELHPPKLDDPPILISLPVLMNNFLGRMGGKQTNVHVLK</sequence>
<dbReference type="PANTHER" id="PTHR43280:SF28">
    <property type="entry name" value="HTH-TYPE TRANSCRIPTIONAL ACTIVATOR RHAS"/>
    <property type="match status" value="1"/>
</dbReference>
<dbReference type="Pfam" id="PF12833">
    <property type="entry name" value="HTH_18"/>
    <property type="match status" value="1"/>
</dbReference>
<accession>A0A3A1UZ34</accession>
<dbReference type="SMART" id="SM00342">
    <property type="entry name" value="HTH_ARAC"/>
    <property type="match status" value="1"/>
</dbReference>
<dbReference type="OrthoDB" id="9816344at2"/>
<dbReference type="PANTHER" id="PTHR43280">
    <property type="entry name" value="ARAC-FAMILY TRANSCRIPTIONAL REGULATOR"/>
    <property type="match status" value="1"/>
</dbReference>
<gene>
    <name evidence="5" type="ORF">D3P08_09575</name>
</gene>
<feature type="domain" description="HTH araC/xylS-type" evidence="4">
    <location>
        <begin position="2"/>
        <end position="100"/>
    </location>
</feature>
<evidence type="ECO:0000256" key="3">
    <source>
        <dbReference type="ARBA" id="ARBA00023163"/>
    </source>
</evidence>
<keyword evidence="6" id="KW-1185">Reference proteome</keyword>
<proteinExistence type="predicted"/>
<name>A0A3A1UZ34_9BACL</name>
<dbReference type="GO" id="GO:0043565">
    <property type="term" value="F:sequence-specific DNA binding"/>
    <property type="evidence" value="ECO:0007669"/>
    <property type="project" value="InterPro"/>
</dbReference>
<reference evidence="5 6" key="1">
    <citation type="submission" date="2018-09" db="EMBL/GenBank/DDBJ databases">
        <title>Paenibacillus aracenensis nov. sp. isolated from a cave in southern Spain.</title>
        <authorList>
            <person name="Jurado V."/>
            <person name="Gutierrez-Patricio S."/>
            <person name="Gonzalez-Pimentel J.L."/>
            <person name="Miller A.Z."/>
            <person name="Laiz L."/>
            <person name="Saiz-Jimenez C."/>
        </authorList>
    </citation>
    <scope>NUCLEOTIDE SEQUENCE [LARGE SCALE GENOMIC DNA]</scope>
    <source>
        <strain evidence="5 6">DSM 22867</strain>
    </source>
</reference>
<dbReference type="SUPFAM" id="SSF46689">
    <property type="entry name" value="Homeodomain-like"/>
    <property type="match status" value="2"/>
</dbReference>
<dbReference type="InterPro" id="IPR009057">
    <property type="entry name" value="Homeodomain-like_sf"/>
</dbReference>
<keyword evidence="1" id="KW-0805">Transcription regulation</keyword>
<comment type="caution">
    <text evidence="5">The sequence shown here is derived from an EMBL/GenBank/DDBJ whole genome shotgun (WGS) entry which is preliminary data.</text>
</comment>
<evidence type="ECO:0000259" key="4">
    <source>
        <dbReference type="PROSITE" id="PS01124"/>
    </source>
</evidence>